<dbReference type="AlphaFoldDB" id="A0AAP0QBY3"/>
<keyword evidence="2" id="KW-0812">Transmembrane</keyword>
<feature type="transmembrane region" description="Helical" evidence="2">
    <location>
        <begin position="187"/>
        <end position="212"/>
    </location>
</feature>
<keyword evidence="2" id="KW-1133">Transmembrane helix</keyword>
<dbReference type="Proteomes" id="UP001428341">
    <property type="component" value="Unassembled WGS sequence"/>
</dbReference>
<sequence>MLLGGILDICSDGFSVHKHWGAKRISLVGGALIPAYYALFCMQSLFYFVFRQNEFLSNLLMGFADQFLVHEKLYFQISYFCRQTSLLLQLNHYRIEEYEDEFNPIMMKLLAFHMLTKGLDVISKKQYTLAAQYGVTCLVGLLCILPIADLKTVLNPLIVDNCMLLGGILDICSDGFSVHKHWGAKRISLVGGALIPAYYALFCMQSLFYFVFRQNEFLSNLLMGFADQFLVHEKLYFQISYFCRQTSLLLQLNHYRIEEYEDEFNPIMMKLLAFHMLTKGLDVISKKQYTLAAQYGVTCLVGLLCILPIADLKTVLNPLIEIAKNNNVEGKCRGSRFSEETKVQNHRDESRLGDTKQDDGDQSHPDDTNDYGDDGIRKRFIF</sequence>
<keyword evidence="4" id="KW-1185">Reference proteome</keyword>
<feature type="compositionally biased region" description="Basic and acidic residues" evidence="1">
    <location>
        <begin position="335"/>
        <end position="367"/>
    </location>
</feature>
<feature type="region of interest" description="Disordered" evidence="1">
    <location>
        <begin position="335"/>
        <end position="374"/>
    </location>
</feature>
<reference evidence="3 4" key="1">
    <citation type="submission" date="2024-05" db="EMBL/GenBank/DDBJ databases">
        <title>Haplotype-resolved chromosome-level genome assembly of Huyou (Citrus changshanensis).</title>
        <authorList>
            <person name="Miao C."/>
            <person name="Chen W."/>
            <person name="Wu Y."/>
            <person name="Wang L."/>
            <person name="Zhao S."/>
            <person name="Grierson D."/>
            <person name="Xu C."/>
            <person name="Chen K."/>
        </authorList>
    </citation>
    <scope>NUCLEOTIDE SEQUENCE [LARGE SCALE GENOMIC DNA]</scope>
    <source>
        <strain evidence="3">01-14</strain>
        <tissue evidence="3">Leaf</tissue>
    </source>
</reference>
<proteinExistence type="predicted"/>
<comment type="caution">
    <text evidence="3">The sequence shown here is derived from an EMBL/GenBank/DDBJ whole genome shotgun (WGS) entry which is preliminary data.</text>
</comment>
<evidence type="ECO:0000313" key="4">
    <source>
        <dbReference type="Proteomes" id="UP001428341"/>
    </source>
</evidence>
<feature type="transmembrane region" description="Helical" evidence="2">
    <location>
        <begin position="127"/>
        <end position="148"/>
    </location>
</feature>
<evidence type="ECO:0000256" key="1">
    <source>
        <dbReference type="SAM" id="MobiDB-lite"/>
    </source>
</evidence>
<protein>
    <submittedName>
        <fullName evidence="3">Uncharacterized protein</fullName>
    </submittedName>
</protein>
<keyword evidence="2" id="KW-0472">Membrane</keyword>
<accession>A0AAP0QBY3</accession>
<feature type="transmembrane region" description="Helical" evidence="2">
    <location>
        <begin position="289"/>
        <end position="310"/>
    </location>
</feature>
<feature type="transmembrane region" description="Helical" evidence="2">
    <location>
        <begin position="25"/>
        <end position="50"/>
    </location>
</feature>
<evidence type="ECO:0000256" key="2">
    <source>
        <dbReference type="SAM" id="Phobius"/>
    </source>
</evidence>
<name>A0AAP0QBY3_9ROSI</name>
<gene>
    <name evidence="3" type="ORF">WN944_025142</name>
</gene>
<organism evidence="3 4">
    <name type="scientific">Citrus x changshan-huyou</name>
    <dbReference type="NCBI Taxonomy" id="2935761"/>
    <lineage>
        <taxon>Eukaryota</taxon>
        <taxon>Viridiplantae</taxon>
        <taxon>Streptophyta</taxon>
        <taxon>Embryophyta</taxon>
        <taxon>Tracheophyta</taxon>
        <taxon>Spermatophyta</taxon>
        <taxon>Magnoliopsida</taxon>
        <taxon>eudicotyledons</taxon>
        <taxon>Gunneridae</taxon>
        <taxon>Pentapetalae</taxon>
        <taxon>rosids</taxon>
        <taxon>malvids</taxon>
        <taxon>Sapindales</taxon>
        <taxon>Rutaceae</taxon>
        <taxon>Aurantioideae</taxon>
        <taxon>Citrus</taxon>
    </lineage>
</organism>
<dbReference type="EMBL" id="JBCGBO010000024">
    <property type="protein sequence ID" value="KAK9182001.1"/>
    <property type="molecule type" value="Genomic_DNA"/>
</dbReference>
<evidence type="ECO:0000313" key="3">
    <source>
        <dbReference type="EMBL" id="KAK9182001.1"/>
    </source>
</evidence>